<comment type="caution">
    <text evidence="1">The sequence shown here is derived from an EMBL/GenBank/DDBJ whole genome shotgun (WGS) entry which is preliminary data.</text>
</comment>
<dbReference type="RefSeq" id="WP_225675990.1">
    <property type="nucleotide sequence ID" value="NZ_JAEDAH010000091.1"/>
</dbReference>
<dbReference type="EMBL" id="JAEDAH010000091">
    <property type="protein sequence ID" value="MCA6064729.1"/>
    <property type="molecule type" value="Genomic_DNA"/>
</dbReference>
<dbReference type="Proteomes" id="UP000714380">
    <property type="component" value="Unassembled WGS sequence"/>
</dbReference>
<sequence length="65" mass="7225">MKAIKRNLLILLIGALLGAWLGSNWIRDRDLLANPFKEDTVMDKLRHSGSGLLDSGKDALHKLTN</sequence>
<evidence type="ECO:0000313" key="1">
    <source>
        <dbReference type="EMBL" id="MCA6064729.1"/>
    </source>
</evidence>
<keyword evidence="2" id="KW-1185">Reference proteome</keyword>
<accession>A0ABS7ZSI6</accession>
<reference evidence="1 2" key="1">
    <citation type="submission" date="2020-12" db="EMBL/GenBank/DDBJ databases">
        <title>Novel Thalassolituus-related marine hydrocarbonoclastic bacteria mediated algae-derived hydrocarbons mineralization in twilight zone of the northern South China Sea.</title>
        <authorList>
            <person name="Dong C."/>
        </authorList>
    </citation>
    <scope>NUCLEOTIDE SEQUENCE [LARGE SCALE GENOMIC DNA]</scope>
    <source>
        <strain evidence="1 2">IMCC1826</strain>
    </source>
</reference>
<proteinExistence type="predicted"/>
<name>A0ABS7ZSI6_9GAMM</name>
<organism evidence="1 2">
    <name type="scientific">Thalassolituus marinus</name>
    <dbReference type="NCBI Taxonomy" id="671053"/>
    <lineage>
        <taxon>Bacteria</taxon>
        <taxon>Pseudomonadati</taxon>
        <taxon>Pseudomonadota</taxon>
        <taxon>Gammaproteobacteria</taxon>
        <taxon>Oceanospirillales</taxon>
        <taxon>Oceanospirillaceae</taxon>
        <taxon>Thalassolituus</taxon>
    </lineage>
</organism>
<protein>
    <submittedName>
        <fullName evidence="1">Uncharacterized protein</fullName>
    </submittedName>
</protein>
<evidence type="ECO:0000313" key="2">
    <source>
        <dbReference type="Proteomes" id="UP000714380"/>
    </source>
</evidence>
<gene>
    <name evidence="1" type="ORF">I9W95_14045</name>
</gene>